<dbReference type="GO" id="GO:0008146">
    <property type="term" value="F:sulfotransferase activity"/>
    <property type="evidence" value="ECO:0007669"/>
    <property type="project" value="InterPro"/>
</dbReference>
<evidence type="ECO:0000313" key="1">
    <source>
        <dbReference type="EMBL" id="AVG24661.1"/>
    </source>
</evidence>
<protein>
    <submittedName>
        <fullName evidence="1">Sulfotransferase-like protein</fullName>
    </submittedName>
</protein>
<dbReference type="RefSeq" id="WP_104914112.1">
    <property type="nucleotide sequence ID" value="NZ_CP026923.1"/>
</dbReference>
<dbReference type="KEGG" id="psai:C3B54_111732"/>
<dbReference type="Pfam" id="PF03567">
    <property type="entry name" value="Sulfotransfer_2"/>
    <property type="match status" value="1"/>
</dbReference>
<keyword evidence="2" id="KW-1185">Reference proteome</keyword>
<reference evidence="1 2" key="1">
    <citation type="submission" date="2018-02" db="EMBL/GenBank/DDBJ databases">
        <title>Complete genome of the streamlined marine actinobacterium Pontimonas salivibrio CL-TW6 adapted to coastal planktonic lifestype.</title>
        <authorList>
            <person name="Cho B.C."/>
            <person name="Hardies S.C."/>
            <person name="Jang G.I."/>
            <person name="Hwang C.Y."/>
        </authorList>
    </citation>
    <scope>NUCLEOTIDE SEQUENCE [LARGE SCALE GENOMIC DNA]</scope>
    <source>
        <strain evidence="1 2">CL-TW6</strain>
    </source>
</reference>
<proteinExistence type="predicted"/>
<organism evidence="1 2">
    <name type="scientific">Pontimonas salivibrio</name>
    <dbReference type="NCBI Taxonomy" id="1159327"/>
    <lineage>
        <taxon>Bacteria</taxon>
        <taxon>Bacillati</taxon>
        <taxon>Actinomycetota</taxon>
        <taxon>Actinomycetes</taxon>
        <taxon>Micrococcales</taxon>
        <taxon>Microbacteriaceae</taxon>
        <taxon>Pontimonas</taxon>
    </lineage>
</organism>
<dbReference type="InterPro" id="IPR027417">
    <property type="entry name" value="P-loop_NTPase"/>
</dbReference>
<dbReference type="Gene3D" id="3.40.50.300">
    <property type="entry name" value="P-loop containing nucleotide triphosphate hydrolases"/>
    <property type="match status" value="1"/>
</dbReference>
<accession>A0A2L2BSP2</accession>
<dbReference type="OrthoDB" id="288532at2"/>
<keyword evidence="1" id="KW-0808">Transferase</keyword>
<dbReference type="InterPro" id="IPR005331">
    <property type="entry name" value="Sulfotransferase"/>
</dbReference>
<dbReference type="EMBL" id="CP026923">
    <property type="protein sequence ID" value="AVG24661.1"/>
    <property type="molecule type" value="Genomic_DNA"/>
</dbReference>
<dbReference type="SUPFAM" id="SSF52540">
    <property type="entry name" value="P-loop containing nucleoside triphosphate hydrolases"/>
    <property type="match status" value="1"/>
</dbReference>
<evidence type="ECO:0000313" key="2">
    <source>
        <dbReference type="Proteomes" id="UP000243077"/>
    </source>
</evidence>
<dbReference type="GO" id="GO:0016020">
    <property type="term" value="C:membrane"/>
    <property type="evidence" value="ECO:0007669"/>
    <property type="project" value="InterPro"/>
</dbReference>
<name>A0A2L2BSP2_9MICO</name>
<dbReference type="Proteomes" id="UP000243077">
    <property type="component" value="Chromosome"/>
</dbReference>
<sequence length="276" mass="31403">MGFWNFVQEAQIGISAALKVVRRRILRKFRKVRNCWLFKPPRTRFCIPCRQRISSAVLEKKNLQAWRPIKLASADSMAAVFIHIPKTGGTSLRAALTSDAGFEAVQPGRGIRSTRVVIPHHNPDWLIKKGLLNADELADAFSFVLVRDPVDRAISSYRYALATKRIPAFWKFEDFLLCVKRERPQIGGFMESRMTHAAPQVAWLQQSEWSGPSQVYRIENLSNSISELSEKLEKKIQIPFLNRSTGDKPSPSTRAKELIASIYSADFEFLGYEPPL</sequence>
<gene>
    <name evidence="1" type="ORF">C3B54_111732</name>
</gene>
<dbReference type="AlphaFoldDB" id="A0A2L2BSP2"/>